<protein>
    <submittedName>
        <fullName evidence="2">Glycosyltransferase</fullName>
        <ecNumber evidence="2">2.4.-.-</ecNumber>
    </submittedName>
</protein>
<dbReference type="GO" id="GO:0016757">
    <property type="term" value="F:glycosyltransferase activity"/>
    <property type="evidence" value="ECO:0007669"/>
    <property type="project" value="UniProtKB-KW"/>
</dbReference>
<dbReference type="EC" id="2.4.-.-" evidence="2"/>
<sequence>MDKVYIILPVHNRRSITESFINLLKIQTYQNYHLILVDDGSTDGTAQMVQEQIQSLTVIRGDGNLWWAGSLQQGINWLKQNNTDSSDIVLMINDDVTFDKCFLEKAVQILKGQERTLMLAASSGNSTGNATSVGMNIDFSRPLQIRLAEVPDEINCLSTRGLFLRFVDLVNIGNFYPKILPHYLSDYEFTIRAFKKGYKLTVSYDFNAVVNEETTGFYNFQIEHLDFLSFIKKIFSKKSLDNPIDWTVFIILVSRKIVIPLYVLKIWKRSIFLICKIAIREFYLNFLSPQKRVL</sequence>
<dbReference type="InterPro" id="IPR029044">
    <property type="entry name" value="Nucleotide-diphossugar_trans"/>
</dbReference>
<dbReference type="InterPro" id="IPR001173">
    <property type="entry name" value="Glyco_trans_2-like"/>
</dbReference>
<keyword evidence="3" id="KW-1185">Reference proteome</keyword>
<dbReference type="SUPFAM" id="SSF53448">
    <property type="entry name" value="Nucleotide-diphospho-sugar transferases"/>
    <property type="match status" value="1"/>
</dbReference>
<dbReference type="Gene3D" id="3.90.550.10">
    <property type="entry name" value="Spore Coat Polysaccharide Biosynthesis Protein SpsA, Chain A"/>
    <property type="match status" value="1"/>
</dbReference>
<dbReference type="Pfam" id="PF00535">
    <property type="entry name" value="Glycos_transf_2"/>
    <property type="match status" value="1"/>
</dbReference>
<dbReference type="AlphaFoldDB" id="A0AAP5M803"/>
<dbReference type="Proteomes" id="UP000667802">
    <property type="component" value="Unassembled WGS sequence"/>
</dbReference>
<evidence type="ECO:0000259" key="1">
    <source>
        <dbReference type="Pfam" id="PF00535"/>
    </source>
</evidence>
<evidence type="ECO:0000313" key="2">
    <source>
        <dbReference type="EMBL" id="MDR9895670.1"/>
    </source>
</evidence>
<gene>
    <name evidence="2" type="ORF">G7B40_013990</name>
</gene>
<dbReference type="RefSeq" id="WP_208342287.1">
    <property type="nucleotide sequence ID" value="NZ_CAWQFN010000127.1"/>
</dbReference>
<comment type="caution">
    <text evidence="2">The sequence shown here is derived from an EMBL/GenBank/DDBJ whole genome shotgun (WGS) entry which is preliminary data.</text>
</comment>
<keyword evidence="2" id="KW-0328">Glycosyltransferase</keyword>
<organism evidence="2 3">
    <name type="scientific">Aetokthonos hydrillicola Thurmond2011</name>
    <dbReference type="NCBI Taxonomy" id="2712845"/>
    <lineage>
        <taxon>Bacteria</taxon>
        <taxon>Bacillati</taxon>
        <taxon>Cyanobacteriota</taxon>
        <taxon>Cyanophyceae</taxon>
        <taxon>Nostocales</taxon>
        <taxon>Hapalosiphonaceae</taxon>
        <taxon>Aetokthonos</taxon>
    </lineage>
</organism>
<name>A0AAP5M803_9CYAN</name>
<dbReference type="InterPro" id="IPR050834">
    <property type="entry name" value="Glycosyltransf_2"/>
</dbReference>
<proteinExistence type="predicted"/>
<keyword evidence="2" id="KW-0808">Transferase</keyword>
<accession>A0AAP5M803</accession>
<dbReference type="EMBL" id="JAALHA020000005">
    <property type="protein sequence ID" value="MDR9895670.1"/>
    <property type="molecule type" value="Genomic_DNA"/>
</dbReference>
<evidence type="ECO:0000313" key="3">
    <source>
        <dbReference type="Proteomes" id="UP000667802"/>
    </source>
</evidence>
<dbReference type="PANTHER" id="PTHR43685">
    <property type="entry name" value="GLYCOSYLTRANSFERASE"/>
    <property type="match status" value="1"/>
</dbReference>
<feature type="domain" description="Glycosyltransferase 2-like" evidence="1">
    <location>
        <begin position="6"/>
        <end position="117"/>
    </location>
</feature>
<reference evidence="3" key="1">
    <citation type="journal article" date="2021" name="Science">
        <title>Hunting the eagle killer: A cyanobacterial neurotoxin causes vacuolar myelinopathy.</title>
        <authorList>
            <person name="Breinlinger S."/>
            <person name="Phillips T.J."/>
            <person name="Haram B.N."/>
            <person name="Mares J."/>
            <person name="Martinez Yerena J.A."/>
            <person name="Hrouzek P."/>
            <person name="Sobotka R."/>
            <person name="Henderson W.M."/>
            <person name="Schmieder P."/>
            <person name="Williams S.M."/>
            <person name="Lauderdale J.D."/>
            <person name="Wilde H.D."/>
            <person name="Gerrin W."/>
            <person name="Kust A."/>
            <person name="Washington J.W."/>
            <person name="Wagner C."/>
            <person name="Geier B."/>
            <person name="Liebeke M."/>
            <person name="Enke H."/>
            <person name="Niedermeyer T.H.J."/>
            <person name="Wilde S.B."/>
        </authorList>
    </citation>
    <scope>NUCLEOTIDE SEQUENCE [LARGE SCALE GENOMIC DNA]</scope>
    <source>
        <strain evidence="3">Thurmond2011</strain>
    </source>
</reference>
<dbReference type="PANTHER" id="PTHR43685:SF3">
    <property type="entry name" value="SLR2126 PROTEIN"/>
    <property type="match status" value="1"/>
</dbReference>